<name>A0A0G0E3X1_UNCC3</name>
<accession>A0A0G0E3X1</accession>
<protein>
    <recommendedName>
        <fullName evidence="1">DUF5655 domain-containing protein</fullName>
    </recommendedName>
</protein>
<gene>
    <name evidence="2" type="ORF">UR67_C0002G0155</name>
</gene>
<dbReference type="InterPro" id="IPR043714">
    <property type="entry name" value="DUF5655"/>
</dbReference>
<evidence type="ECO:0000313" key="2">
    <source>
        <dbReference type="EMBL" id="KKP70035.1"/>
    </source>
</evidence>
<feature type="domain" description="DUF5655" evidence="1">
    <location>
        <begin position="29"/>
        <end position="136"/>
    </location>
</feature>
<evidence type="ECO:0000259" key="1">
    <source>
        <dbReference type="Pfam" id="PF18899"/>
    </source>
</evidence>
<dbReference type="Pfam" id="PF18899">
    <property type="entry name" value="DUF5655"/>
    <property type="match status" value="1"/>
</dbReference>
<dbReference type="AlphaFoldDB" id="A0A0G0E3X1"/>
<evidence type="ECO:0000313" key="3">
    <source>
        <dbReference type="Proteomes" id="UP000034581"/>
    </source>
</evidence>
<reference evidence="2 3" key="1">
    <citation type="journal article" date="2015" name="Nature">
        <title>rRNA introns, odd ribosomes, and small enigmatic genomes across a large radiation of phyla.</title>
        <authorList>
            <person name="Brown C.T."/>
            <person name="Hug L.A."/>
            <person name="Thomas B.C."/>
            <person name="Sharon I."/>
            <person name="Castelle C.J."/>
            <person name="Singh A."/>
            <person name="Wilkins M.J."/>
            <person name="Williams K.H."/>
            <person name="Banfield J.F."/>
        </authorList>
    </citation>
    <scope>NUCLEOTIDE SEQUENCE [LARGE SCALE GENOMIC DNA]</scope>
</reference>
<comment type="caution">
    <text evidence="2">The sequence shown here is derived from an EMBL/GenBank/DDBJ whole genome shotgun (WGS) entry which is preliminary data.</text>
</comment>
<proteinExistence type="predicted"/>
<dbReference type="EMBL" id="LBQB01000002">
    <property type="protein sequence ID" value="KKP70035.1"/>
    <property type="molecule type" value="Genomic_DNA"/>
</dbReference>
<organism evidence="2 3">
    <name type="scientific">candidate division CPR3 bacterium GW2011_GWF2_35_18</name>
    <dbReference type="NCBI Taxonomy" id="1618350"/>
    <lineage>
        <taxon>Bacteria</taxon>
        <taxon>Bacteria division CPR3</taxon>
    </lineage>
</organism>
<dbReference type="Proteomes" id="UP000034581">
    <property type="component" value="Unassembled WGS sequence"/>
</dbReference>
<sequence>MKKLWKCPRCKREFAKENQTHSCRVYPLEEHFKNKDYAKSVFEYLKGKIEKEVGKLKIESLPCCIHLVSNYTFGAVWAMKDGIRIDFRVDHEIKTKKIYKMVRMSANRFLYYFDIKDKSEIDTEIMNGIREAYSLNLKN</sequence>